<accession>A0A099P5R9</accession>
<dbReference type="Gene3D" id="3.40.50.2000">
    <property type="entry name" value="Glycogen Phosphorylase B"/>
    <property type="match status" value="2"/>
</dbReference>
<dbReference type="eggNOG" id="KOG1050">
    <property type="taxonomic scope" value="Eukaryota"/>
</dbReference>
<dbReference type="GO" id="GO:0005946">
    <property type="term" value="C:alpha,alpha-trehalose-phosphate synthase complex (UDP-forming)"/>
    <property type="evidence" value="ECO:0007669"/>
    <property type="project" value="TreeGrafter"/>
</dbReference>
<dbReference type="SUPFAM" id="SSF56784">
    <property type="entry name" value="HAD-like"/>
    <property type="match status" value="1"/>
</dbReference>
<dbReference type="InterPro" id="IPR036423">
    <property type="entry name" value="SOD-like_Cu/Zn_dom_sf"/>
</dbReference>
<dbReference type="CDD" id="cd03788">
    <property type="entry name" value="GT20_TPS"/>
    <property type="match status" value="1"/>
</dbReference>
<name>A0A099P5R9_PICKU</name>
<dbReference type="VEuPathDB" id="FungiDB:C5L36_0C09160"/>
<dbReference type="GO" id="GO:0003825">
    <property type="term" value="F:alpha,alpha-trehalose-phosphate synthase (UDP-forming) activity"/>
    <property type="evidence" value="ECO:0007669"/>
    <property type="project" value="TreeGrafter"/>
</dbReference>
<dbReference type="HOGENOM" id="CLU_002351_2_1_1"/>
<gene>
    <name evidence="4" type="ORF">JL09_g580</name>
</gene>
<dbReference type="Gene3D" id="2.60.40.200">
    <property type="entry name" value="Superoxide dismutase, copper/zinc binding domain"/>
    <property type="match status" value="1"/>
</dbReference>
<dbReference type="VEuPathDB" id="FungiDB:C5L36_0C09150"/>
<dbReference type="InterPro" id="IPR003337">
    <property type="entry name" value="Trehalose_PPase"/>
</dbReference>
<feature type="chain" id="PRO_5001959583" evidence="3">
    <location>
        <begin position="20"/>
        <end position="1415"/>
    </location>
</feature>
<evidence type="ECO:0000256" key="1">
    <source>
        <dbReference type="ARBA" id="ARBA00022553"/>
    </source>
</evidence>
<keyword evidence="3" id="KW-0732">Signal</keyword>
<dbReference type="GO" id="GO:0005992">
    <property type="term" value="P:trehalose biosynthetic process"/>
    <property type="evidence" value="ECO:0007669"/>
    <property type="project" value="InterPro"/>
</dbReference>
<evidence type="ECO:0000313" key="5">
    <source>
        <dbReference type="Proteomes" id="UP000029867"/>
    </source>
</evidence>
<dbReference type="PANTHER" id="PTHR10788">
    <property type="entry name" value="TREHALOSE-6-PHOSPHATE SYNTHASE"/>
    <property type="match status" value="1"/>
</dbReference>
<proteinExistence type="predicted"/>
<dbReference type="GO" id="GO:0005829">
    <property type="term" value="C:cytosol"/>
    <property type="evidence" value="ECO:0007669"/>
    <property type="project" value="TreeGrafter"/>
</dbReference>
<dbReference type="Pfam" id="PF00982">
    <property type="entry name" value="Glyco_transf_20"/>
    <property type="match status" value="1"/>
</dbReference>
<dbReference type="Proteomes" id="UP000029867">
    <property type="component" value="Unassembled WGS sequence"/>
</dbReference>
<dbReference type="InterPro" id="IPR036412">
    <property type="entry name" value="HAD-like_sf"/>
</dbReference>
<feature type="region of interest" description="Disordered" evidence="2">
    <location>
        <begin position="448"/>
        <end position="490"/>
    </location>
</feature>
<dbReference type="Pfam" id="PF02358">
    <property type="entry name" value="Trehalose_PPase"/>
    <property type="match status" value="1"/>
</dbReference>
<comment type="caution">
    <text evidence="4">The sequence shown here is derived from an EMBL/GenBank/DDBJ whole genome shotgun (WGS) entry which is preliminary data.</text>
</comment>
<protein>
    <submittedName>
        <fullName evidence="4">Uncharacterized protein</fullName>
    </submittedName>
</protein>
<sequence>MVALQKLVVSTALVSVALGDEAPANFDSHKRTVARAHLDNGLVKGLIEFTSTEDGVVNVHLDVTGLPEGLGPFNYRIHDYKVKGHCERAGDVFNPFDANYVECDDLGDDSLCSVGDLSGKHGVINTTCFEIEYQDPYLSLNKRNLAYIKGKSIVITDFENNIISCGDIKLKRGKKLKRDLNNPNQSIQQDHDEFFPNLIPQAQIQNVSNNSTTFYSIEEEQDENDPSGMDDNLKDKDKEVTFDSGANKLGITKFLPHTVHFELTSAETAALDDNHLLSEIFEPVKKVEDNSELLSSARLRTYSQTVSITDEDESNASIIQSLSHHNESASNLSISESIDSNHVVSQSDLDTEEDQLELDSLSSTNSIVVPKGQRQSFHGTGSNMESSSKKQNQQRSLSVSISNLQKHHAENSATSSQNVSIQDFFFNNPNRSKMTLSSVDDLQDGSNLSIAEEGNAPTRKPNIPYGNIPSTTFVKPKPQIRSSTPTPLVNEFTPKKDFMEPKLSSMRINRPQHSHLRNFKTSSILSLDQKLDSILKENESSASIVSNNNINDKTNSTSNIEDETSKNYTGLLNSEESNLLDMNNDFGKVSPYGGFSRPHLFVEDKQEFFSNAPWKVSKFDQCNGSLINSIELARKSGIVDGDLKWVGAVSMPSNIVPDHVKADISNELKENYDSSVVFLDDEVFEGHYKSFCKQILWPIFHYQIPDNPKSNAFENHSWKYYEKVNKIFAEKIAKEYKEGDVVWIHDYHLMLVPQMLRKLVPNAKIGFFLHISFPSSEVFRCLAQRKNILEGMLGADCITFQNEEYMAHFLQSSNRLLFADFNDVGVYYKDRVTVVSYNPIGIDFHHLHKQLKSNVVQNWRNLVSDRWQNKRLLLSRDKMDKIRGLKEKLLAYERFLNNHPEYVNDTILIIICSKSGTDDEDYENEVLSIVERINSKTEIISVDQPVILLNQDVEFEQYLALLAQADLFIVSTLREGMNLTCHEFICASQHLHSPLILSEFVGSASFLNDGPFISNPYNVKQVADQIYYALNMDEEEKYDRWDKIFQQILKNDAKTWVAKCMDDLSTAYNTLNLSQTDNLIKPLTEKLYNERMGIPKPLGKRLFVINLDELTGSLEIHGQTINSLQQQVIIKTLSNLTADKSNHVYVFSLFGRTELLRQYGRISDLGLIAENGGLIKLPFSNEWYSIVEEAEREWIPSVVQMVEAFCERIPGSYIEVEECSVAFHTESVSVSDKDYKDGLIGDIITHINELFSKEYNIHATLTKGILIVKEMNLISKSLALISDLSTDINKMKKLPSSGSVLSSPVSEIASPALSRSGSTISTLAISPIQISSNEVSAMSALNGFEHIFVCGGISRIDEELYSYFNNLSETGAIDSHHVTVVCVGQPGKFRTPASFSLKGINNLMTLLNKANTGTN</sequence>
<evidence type="ECO:0000256" key="2">
    <source>
        <dbReference type="SAM" id="MobiDB-lite"/>
    </source>
</evidence>
<dbReference type="PANTHER" id="PTHR10788:SF15">
    <property type="entry name" value="TREHALOSE SYNTHASE COMPLEX REGULATORY SUBUNIT TPS3-RELATED"/>
    <property type="match status" value="1"/>
</dbReference>
<dbReference type="EMBL" id="JQFK01000003">
    <property type="protein sequence ID" value="KGK40285.1"/>
    <property type="molecule type" value="Genomic_DNA"/>
</dbReference>
<dbReference type="GO" id="GO:0006801">
    <property type="term" value="P:superoxide metabolic process"/>
    <property type="evidence" value="ECO:0007669"/>
    <property type="project" value="InterPro"/>
</dbReference>
<feature type="region of interest" description="Disordered" evidence="2">
    <location>
        <begin position="343"/>
        <end position="417"/>
    </location>
</feature>
<reference evidence="5" key="1">
    <citation type="journal article" date="2014" name="Microb. Cell Fact.">
        <title>Exploiting Issatchenkia orientalis SD108 for succinic acid production.</title>
        <authorList>
            <person name="Xiao H."/>
            <person name="Shao Z."/>
            <person name="Jiang Y."/>
            <person name="Dole S."/>
            <person name="Zhao H."/>
        </authorList>
    </citation>
    <scope>NUCLEOTIDE SEQUENCE [LARGE SCALE GENOMIC DNA]</scope>
    <source>
        <strain evidence="5">SD108</strain>
    </source>
</reference>
<dbReference type="SUPFAM" id="SSF49329">
    <property type="entry name" value="Cu,Zn superoxide dismutase-like"/>
    <property type="match status" value="1"/>
</dbReference>
<dbReference type="InterPro" id="IPR001830">
    <property type="entry name" value="Glyco_trans_20"/>
</dbReference>
<feature type="signal peptide" evidence="3">
    <location>
        <begin position="1"/>
        <end position="19"/>
    </location>
</feature>
<dbReference type="SUPFAM" id="SSF53756">
    <property type="entry name" value="UDP-Glycosyltransferase/glycogen phosphorylase"/>
    <property type="match status" value="1"/>
</dbReference>
<keyword evidence="1" id="KW-0597">Phosphoprotein</keyword>
<dbReference type="FunFam" id="3.40.50.2000:FF:000099">
    <property type="entry name" value="Alpha,alpha-trehalose phosphate synthase subunit, putative"/>
    <property type="match status" value="1"/>
</dbReference>
<organism evidence="4 5">
    <name type="scientific">Pichia kudriavzevii</name>
    <name type="common">Yeast</name>
    <name type="synonym">Issatchenkia orientalis</name>
    <dbReference type="NCBI Taxonomy" id="4909"/>
    <lineage>
        <taxon>Eukaryota</taxon>
        <taxon>Fungi</taxon>
        <taxon>Dikarya</taxon>
        <taxon>Ascomycota</taxon>
        <taxon>Saccharomycotina</taxon>
        <taxon>Pichiomycetes</taxon>
        <taxon>Pichiales</taxon>
        <taxon>Pichiaceae</taxon>
        <taxon>Pichia</taxon>
    </lineage>
</organism>
<dbReference type="GO" id="GO:0004805">
    <property type="term" value="F:trehalose-phosphatase activity"/>
    <property type="evidence" value="ECO:0007669"/>
    <property type="project" value="TreeGrafter"/>
</dbReference>
<evidence type="ECO:0000256" key="3">
    <source>
        <dbReference type="SAM" id="SignalP"/>
    </source>
</evidence>
<evidence type="ECO:0000313" key="4">
    <source>
        <dbReference type="EMBL" id="KGK40285.1"/>
    </source>
</evidence>
<feature type="compositionally biased region" description="Polar residues" evidence="2">
    <location>
        <begin position="373"/>
        <end position="404"/>
    </location>
</feature>
<dbReference type="GO" id="GO:0046872">
    <property type="term" value="F:metal ion binding"/>
    <property type="evidence" value="ECO:0007669"/>
    <property type="project" value="InterPro"/>
</dbReference>